<keyword evidence="4" id="KW-1185">Reference proteome</keyword>
<evidence type="ECO:0000256" key="1">
    <source>
        <dbReference type="SAM" id="MobiDB-lite"/>
    </source>
</evidence>
<name>A0AAD9EBI9_9PEZI</name>
<dbReference type="EMBL" id="JAQOWY010000437">
    <property type="protein sequence ID" value="KAK1842073.1"/>
    <property type="molecule type" value="Genomic_DNA"/>
</dbReference>
<reference evidence="3" key="1">
    <citation type="submission" date="2023-01" db="EMBL/GenBank/DDBJ databases">
        <title>Colletotrichum chrysophilum M932 genome sequence.</title>
        <authorList>
            <person name="Baroncelli R."/>
        </authorList>
    </citation>
    <scope>NUCLEOTIDE SEQUENCE</scope>
    <source>
        <strain evidence="3">M932</strain>
    </source>
</reference>
<dbReference type="AlphaFoldDB" id="A0AAD9EBI9"/>
<evidence type="ECO:0000313" key="4">
    <source>
        <dbReference type="Proteomes" id="UP001243330"/>
    </source>
</evidence>
<organism evidence="3 4">
    <name type="scientific">Colletotrichum chrysophilum</name>
    <dbReference type="NCBI Taxonomy" id="1836956"/>
    <lineage>
        <taxon>Eukaryota</taxon>
        <taxon>Fungi</taxon>
        <taxon>Dikarya</taxon>
        <taxon>Ascomycota</taxon>
        <taxon>Pezizomycotina</taxon>
        <taxon>Sordariomycetes</taxon>
        <taxon>Hypocreomycetidae</taxon>
        <taxon>Glomerellales</taxon>
        <taxon>Glomerellaceae</taxon>
        <taxon>Colletotrichum</taxon>
        <taxon>Colletotrichum gloeosporioides species complex</taxon>
    </lineage>
</organism>
<protein>
    <submittedName>
        <fullName evidence="3">Uncharacterized protein</fullName>
    </submittedName>
</protein>
<dbReference type="Proteomes" id="UP001243330">
    <property type="component" value="Unassembled WGS sequence"/>
</dbReference>
<feature type="region of interest" description="Disordered" evidence="1">
    <location>
        <begin position="48"/>
        <end position="81"/>
    </location>
</feature>
<keyword evidence="2" id="KW-0732">Signal</keyword>
<feature type="compositionally biased region" description="Basic residues" evidence="1">
    <location>
        <begin position="48"/>
        <end position="58"/>
    </location>
</feature>
<proteinExistence type="predicted"/>
<sequence length="81" mass="9309">MGFPFLSVSALAICDICLGMYGCWTYLPEARYIDIDPDTDIGRFWKRSRGQAGRRRRSLHLEAKPETRSPGFERLPAFANR</sequence>
<evidence type="ECO:0000256" key="2">
    <source>
        <dbReference type="SAM" id="SignalP"/>
    </source>
</evidence>
<feature type="signal peptide" evidence="2">
    <location>
        <begin position="1"/>
        <end position="19"/>
    </location>
</feature>
<gene>
    <name evidence="3" type="ORF">CCHR01_15314</name>
</gene>
<feature type="chain" id="PRO_5042061419" evidence="2">
    <location>
        <begin position="20"/>
        <end position="81"/>
    </location>
</feature>
<comment type="caution">
    <text evidence="3">The sequence shown here is derived from an EMBL/GenBank/DDBJ whole genome shotgun (WGS) entry which is preliminary data.</text>
</comment>
<evidence type="ECO:0000313" key="3">
    <source>
        <dbReference type="EMBL" id="KAK1842073.1"/>
    </source>
</evidence>
<accession>A0AAD9EBI9</accession>